<evidence type="ECO:0000313" key="1">
    <source>
        <dbReference type="EMBL" id="AWB15694.1"/>
    </source>
</evidence>
<geneLocation type="plasmid" evidence="1">
    <name>pHLSA</name>
</geneLocation>
<accession>A0A2S0T1H9</accession>
<organism evidence="1">
    <name type="scientific">Enterococcus faecium</name>
    <name type="common">Streptococcus faecium</name>
    <dbReference type="NCBI Taxonomy" id="1352"/>
    <lineage>
        <taxon>Bacteria</taxon>
        <taxon>Bacillati</taxon>
        <taxon>Bacillota</taxon>
        <taxon>Bacilli</taxon>
        <taxon>Lactobacillales</taxon>
        <taxon>Enterococcaceae</taxon>
        <taxon>Enterococcus</taxon>
    </lineage>
</organism>
<name>A0A2S0T1H9_ENTFC</name>
<protein>
    <submittedName>
        <fullName evidence="1">Uncharacterized protein</fullName>
    </submittedName>
</protein>
<sequence>MGRNIAPTFWIHIGKDPKVVYSKNKPIIPEIGKAISGLSAYF</sequence>
<proteinExistence type="predicted"/>
<reference evidence="1" key="1">
    <citation type="journal article" date="2018" name="Int. J. Antimicrob. Agents">
        <title>Vancomycin resistance in Enterococcus faecium isolated from Danish chicken meat is located on a pVEF4-like plasmid persisting in poultry for 18 years.</title>
        <authorList>
            <person name="Leinweber H."/>
            <person name="Alotaibi S.M.I."/>
            <person name="Overballe-Petersen S."/>
            <person name="Hansen F."/>
            <person name="Hasman H."/>
            <person name="Bortolaia V."/>
            <person name="Hammerum A.M."/>
            <person name="Ingmer H."/>
        </authorList>
    </citation>
    <scope>NUCLEOTIDE SEQUENCE</scope>
    <source>
        <strain evidence="1">HL1</strain>
        <plasmid evidence="1">pHLSA</plasmid>
    </source>
</reference>
<keyword evidence="1" id="KW-0614">Plasmid</keyword>
<dbReference type="EMBL" id="MG674581">
    <property type="protein sequence ID" value="AWB15694.1"/>
    <property type="molecule type" value="Genomic_DNA"/>
</dbReference>
<dbReference type="AlphaFoldDB" id="A0A2S0T1H9"/>